<comment type="subunit">
    <text evidence="7">Homoheptamer.</text>
</comment>
<evidence type="ECO:0000256" key="7">
    <source>
        <dbReference type="RuleBase" id="RU369025"/>
    </source>
</evidence>
<evidence type="ECO:0000259" key="9">
    <source>
        <dbReference type="Pfam" id="PF21082"/>
    </source>
</evidence>
<comment type="subcellular location">
    <subcellularLocation>
        <location evidence="7">Cell inner membrane</location>
        <topology evidence="7">Multi-pass membrane protein</topology>
    </subcellularLocation>
    <subcellularLocation>
        <location evidence="1">Cell membrane</location>
        <topology evidence="1">Multi-pass membrane protein</topology>
    </subcellularLocation>
</comment>
<evidence type="ECO:0000259" key="8">
    <source>
        <dbReference type="Pfam" id="PF00924"/>
    </source>
</evidence>
<keyword evidence="3" id="KW-1003">Cell membrane</keyword>
<evidence type="ECO:0000259" key="10">
    <source>
        <dbReference type="Pfam" id="PF21088"/>
    </source>
</evidence>
<comment type="caution">
    <text evidence="11">The sequence shown here is derived from an EMBL/GenBank/DDBJ whole genome shotgun (WGS) entry which is preliminary data.</text>
</comment>
<dbReference type="InterPro" id="IPR006685">
    <property type="entry name" value="MscS_channel_2nd"/>
</dbReference>
<dbReference type="InterPro" id="IPR011014">
    <property type="entry name" value="MscS_channel_TM-2"/>
</dbReference>
<evidence type="ECO:0000256" key="6">
    <source>
        <dbReference type="ARBA" id="ARBA00023136"/>
    </source>
</evidence>
<dbReference type="GO" id="GO:0008381">
    <property type="term" value="F:mechanosensitive monoatomic ion channel activity"/>
    <property type="evidence" value="ECO:0007669"/>
    <property type="project" value="InterPro"/>
</dbReference>
<keyword evidence="4 7" id="KW-0812">Transmembrane</keyword>
<dbReference type="EMBL" id="LAZL01000029">
    <property type="protein sequence ID" value="KMT64203.1"/>
    <property type="molecule type" value="Genomic_DNA"/>
</dbReference>
<dbReference type="SUPFAM" id="SSF50182">
    <property type="entry name" value="Sm-like ribonucleoproteins"/>
    <property type="match status" value="1"/>
</dbReference>
<evidence type="ECO:0000313" key="12">
    <source>
        <dbReference type="Proteomes" id="UP000037600"/>
    </source>
</evidence>
<dbReference type="Pfam" id="PF05552">
    <property type="entry name" value="MS_channel_1st_1"/>
    <property type="match status" value="1"/>
</dbReference>
<evidence type="ECO:0000256" key="4">
    <source>
        <dbReference type="ARBA" id="ARBA00022692"/>
    </source>
</evidence>
<dbReference type="RefSeq" id="WP_048694589.1">
    <property type="nucleotide sequence ID" value="NZ_KQ130501.1"/>
</dbReference>
<proteinExistence type="inferred from homology"/>
<feature type="transmembrane region" description="Helical" evidence="7">
    <location>
        <begin position="89"/>
        <end position="111"/>
    </location>
</feature>
<feature type="domain" description="Mechanosensitive ion channel transmembrane helices 2/3" evidence="10">
    <location>
        <begin position="67"/>
        <end position="108"/>
    </location>
</feature>
<dbReference type="InterPro" id="IPR045275">
    <property type="entry name" value="MscS_archaea/bacteria_type"/>
</dbReference>
<feature type="domain" description="Mechanosensitive ion channel MscS" evidence="8">
    <location>
        <begin position="110"/>
        <end position="173"/>
    </location>
</feature>
<dbReference type="Proteomes" id="UP000037600">
    <property type="component" value="Unassembled WGS sequence"/>
</dbReference>
<evidence type="ECO:0000313" key="11">
    <source>
        <dbReference type="EMBL" id="KMT64203.1"/>
    </source>
</evidence>
<dbReference type="Gene3D" id="1.10.287.1260">
    <property type="match status" value="1"/>
</dbReference>
<evidence type="ECO:0000256" key="5">
    <source>
        <dbReference type="ARBA" id="ARBA00022989"/>
    </source>
</evidence>
<reference evidence="11 12" key="1">
    <citation type="submission" date="2015-04" db="EMBL/GenBank/DDBJ databases">
        <title>Draft Genome Sequence of the Novel Agar-Digesting Marine Bacterium Q1.</title>
        <authorList>
            <person name="Li Y."/>
            <person name="Li D."/>
            <person name="Chen G."/>
            <person name="Du Z."/>
        </authorList>
    </citation>
    <scope>NUCLEOTIDE SEQUENCE [LARGE SCALE GENOMIC DNA]</scope>
    <source>
        <strain evidence="11 12">Q1</strain>
    </source>
</reference>
<comment type="caution">
    <text evidence="7">Lacks conserved residue(s) required for the propagation of feature annotation.</text>
</comment>
<keyword evidence="7" id="KW-0406">Ion transport</keyword>
<dbReference type="InterPro" id="IPR010920">
    <property type="entry name" value="LSM_dom_sf"/>
</dbReference>
<gene>
    <name evidence="11" type="ORF">XM47_15660</name>
</gene>
<keyword evidence="7" id="KW-0997">Cell inner membrane</keyword>
<sequence>MFESDIEKIQHYYDMAIEYILTYSFQLVGAAIIFLLFLVLANKMSRFIYKFLQAKNVDITLSQFIANLIKFIILFCAIVIVLGKIGISITPFVAAIGAASLGAGLAFQGLLSNYGAGFAIILTRPFTVGNTITVQDKTGVVKDVKLACTILVNEEKEDIIIPNKYLVGDILLNSHEVKLIETIVGISFSSDPHLAIKTIKQVIDSISEIDSSRPAIVGIDSFADSSIQIGVRFWVPTKNLYEVKYQANIAIFDGLKQAGIKIPFPQREIRILSDDKKDSL</sequence>
<dbReference type="Pfam" id="PF21088">
    <property type="entry name" value="MS_channel_1st"/>
    <property type="match status" value="1"/>
</dbReference>
<dbReference type="GO" id="GO:0005886">
    <property type="term" value="C:plasma membrane"/>
    <property type="evidence" value="ECO:0007669"/>
    <property type="project" value="UniProtKB-SubCell"/>
</dbReference>
<dbReference type="Pfam" id="PF00924">
    <property type="entry name" value="MS_channel_2nd"/>
    <property type="match status" value="1"/>
</dbReference>
<organism evidence="11 12">
    <name type="scientific">Catenovulum maritimum</name>
    <dbReference type="NCBI Taxonomy" id="1513271"/>
    <lineage>
        <taxon>Bacteria</taxon>
        <taxon>Pseudomonadati</taxon>
        <taxon>Pseudomonadota</taxon>
        <taxon>Gammaproteobacteria</taxon>
        <taxon>Alteromonadales</taxon>
        <taxon>Alteromonadaceae</taxon>
        <taxon>Catenovulum</taxon>
    </lineage>
</organism>
<dbReference type="PANTHER" id="PTHR30221:SF8">
    <property type="entry name" value="SMALL-CONDUCTANCE MECHANOSENSITIVE CHANNEL"/>
    <property type="match status" value="1"/>
</dbReference>
<dbReference type="InterPro" id="IPR023408">
    <property type="entry name" value="MscS_beta-dom_sf"/>
</dbReference>
<name>A0A0J8GU41_9ALTE</name>
<keyword evidence="5 7" id="KW-1133">Transmembrane helix</keyword>
<feature type="domain" description="Mechanosensitive ion channel MscS C-terminal" evidence="9">
    <location>
        <begin position="180"/>
        <end position="262"/>
    </location>
</feature>
<keyword evidence="6 7" id="KW-0472">Membrane</keyword>
<feature type="transmembrane region" description="Helical" evidence="7">
    <location>
        <begin position="61"/>
        <end position="83"/>
    </location>
</feature>
<dbReference type="AlphaFoldDB" id="A0A0J8GU41"/>
<dbReference type="OrthoDB" id="9809206at2"/>
<dbReference type="InterPro" id="IPR008910">
    <property type="entry name" value="MSC_TM_helix"/>
</dbReference>
<dbReference type="Pfam" id="PF21082">
    <property type="entry name" value="MS_channel_3rd"/>
    <property type="match status" value="1"/>
</dbReference>
<dbReference type="SUPFAM" id="SSF82861">
    <property type="entry name" value="Mechanosensitive channel protein MscS (YggB), transmembrane region"/>
    <property type="match status" value="1"/>
</dbReference>
<dbReference type="STRING" id="1513271.XM47_15660"/>
<evidence type="ECO:0000256" key="2">
    <source>
        <dbReference type="ARBA" id="ARBA00008017"/>
    </source>
</evidence>
<keyword evidence="12" id="KW-1185">Reference proteome</keyword>
<evidence type="ECO:0000256" key="3">
    <source>
        <dbReference type="ARBA" id="ARBA00022475"/>
    </source>
</evidence>
<dbReference type="PANTHER" id="PTHR30221">
    <property type="entry name" value="SMALL-CONDUCTANCE MECHANOSENSITIVE CHANNEL"/>
    <property type="match status" value="1"/>
</dbReference>
<dbReference type="SUPFAM" id="SSF82689">
    <property type="entry name" value="Mechanosensitive channel protein MscS (YggB), C-terminal domain"/>
    <property type="match status" value="1"/>
</dbReference>
<accession>A0A0J8GU41</accession>
<evidence type="ECO:0000256" key="1">
    <source>
        <dbReference type="ARBA" id="ARBA00004651"/>
    </source>
</evidence>
<dbReference type="InterPro" id="IPR049142">
    <property type="entry name" value="MS_channel_1st"/>
</dbReference>
<comment type="similarity">
    <text evidence="2 7">Belongs to the MscS (TC 1.A.23) family.</text>
</comment>
<keyword evidence="7" id="KW-0407">Ion channel</keyword>
<dbReference type="InterPro" id="IPR049278">
    <property type="entry name" value="MS_channel_C"/>
</dbReference>
<dbReference type="Gene3D" id="2.30.30.60">
    <property type="match status" value="1"/>
</dbReference>
<comment type="function">
    <text evidence="7">Mechanosensitive channel that participates in the regulation of osmotic pressure changes within the cell, opening in response to stretch forces in the membrane lipid bilayer, without the need for other proteins. Contributes to normal resistance to hypoosmotic shock. Forms an ion channel of 1.0 nanosiemens conductance with a slight preference for anions.</text>
</comment>
<dbReference type="Gene3D" id="3.30.70.100">
    <property type="match status" value="1"/>
</dbReference>
<keyword evidence="7" id="KW-0813">Transport</keyword>
<dbReference type="InterPro" id="IPR011066">
    <property type="entry name" value="MscS_channel_C_sf"/>
</dbReference>
<protein>
    <recommendedName>
        <fullName evidence="7">Small-conductance mechanosensitive channel</fullName>
    </recommendedName>
</protein>
<feature type="transmembrane region" description="Helical" evidence="7">
    <location>
        <begin position="20"/>
        <end position="40"/>
    </location>
</feature>